<comment type="similarity">
    <text evidence="2 9">Belongs to the TCP-1 chaperonin family.</text>
</comment>
<dbReference type="InterPro" id="IPR002194">
    <property type="entry name" value="Chaperonin_TCP-1_CS"/>
</dbReference>
<evidence type="ECO:0000256" key="4">
    <source>
        <dbReference type="ARBA" id="ARBA00022490"/>
    </source>
</evidence>
<keyword evidence="11" id="KW-1185">Reference proteome</keyword>
<dbReference type="InterPro" id="IPR017998">
    <property type="entry name" value="Chaperone_TCP-1"/>
</dbReference>
<dbReference type="InterPro" id="IPR012721">
    <property type="entry name" value="Chap_CCT_theta"/>
</dbReference>
<evidence type="ECO:0000256" key="9">
    <source>
        <dbReference type="RuleBase" id="RU004187"/>
    </source>
</evidence>
<dbReference type="PROSITE" id="PS00751">
    <property type="entry name" value="TCP1_2"/>
    <property type="match status" value="1"/>
</dbReference>
<dbReference type="PROSITE" id="PS00750">
    <property type="entry name" value="TCP1_1"/>
    <property type="match status" value="1"/>
</dbReference>
<dbReference type="SUPFAM" id="SSF54849">
    <property type="entry name" value="GroEL-intermediate domain like"/>
    <property type="match status" value="1"/>
</dbReference>
<evidence type="ECO:0000256" key="5">
    <source>
        <dbReference type="ARBA" id="ARBA00022741"/>
    </source>
</evidence>
<organism evidence="10 11">
    <name type="scientific">Dimorphilus gyrociliatus</name>
    <dbReference type="NCBI Taxonomy" id="2664684"/>
    <lineage>
        <taxon>Eukaryota</taxon>
        <taxon>Metazoa</taxon>
        <taxon>Spiralia</taxon>
        <taxon>Lophotrochozoa</taxon>
        <taxon>Annelida</taxon>
        <taxon>Polychaeta</taxon>
        <taxon>Polychaeta incertae sedis</taxon>
        <taxon>Dinophilidae</taxon>
        <taxon>Dimorphilus</taxon>
    </lineage>
</organism>
<reference evidence="10 11" key="1">
    <citation type="submission" date="2020-08" db="EMBL/GenBank/DDBJ databases">
        <authorList>
            <person name="Hejnol A."/>
        </authorList>
    </citation>
    <scope>NUCLEOTIDE SEQUENCE [LARGE SCALE GENOMIC DNA]</scope>
</reference>
<dbReference type="InterPro" id="IPR027413">
    <property type="entry name" value="GROEL-like_equatorial_sf"/>
</dbReference>
<comment type="caution">
    <text evidence="10">The sequence shown here is derived from an EMBL/GenBank/DDBJ whole genome shotgun (WGS) entry which is preliminary data.</text>
</comment>
<evidence type="ECO:0000256" key="6">
    <source>
        <dbReference type="ARBA" id="ARBA00022840"/>
    </source>
</evidence>
<dbReference type="InterPro" id="IPR027409">
    <property type="entry name" value="GroEL-like_apical_dom_sf"/>
</dbReference>
<dbReference type="InterPro" id="IPR027410">
    <property type="entry name" value="TCP-1-like_intermed_sf"/>
</dbReference>
<dbReference type="GO" id="GO:0051082">
    <property type="term" value="F:unfolded protein binding"/>
    <property type="evidence" value="ECO:0007669"/>
    <property type="project" value="InterPro"/>
</dbReference>
<evidence type="ECO:0000256" key="2">
    <source>
        <dbReference type="ARBA" id="ARBA00008020"/>
    </source>
</evidence>
<name>A0A7I8VUI4_9ANNE</name>
<dbReference type="Gene3D" id="1.10.560.10">
    <property type="entry name" value="GroEL-like equatorial domain"/>
    <property type="match status" value="1"/>
</dbReference>
<sequence>MAMHVPKAPGFSQMLKDGARHYNGLEEAVYRNIDACKELAQTTRSAFGPNGQNKMVINHIEKLFVTNDAATILRELEVQHPAAKMLVLASQQQEQECGDGTNFILIFAGALLEGAEELLRMGLAVTEVIRGFDLGLKKAHELLPSLVCGKVEDLHNKAEVLKAVRSALMSKQYGNEDFLAGLITDASLSIIYEKQRFNVDNVRVCKIVGGGLYSSKVVRGMVFKRGVEGSITKAEKCRVVVYSCPLDIMQTETKGTVLIKTAKELLNFSAGEENVVEAQIKAIAATGVKVVVTGGKVGDLALHYANKYGLLVVRLLSKFDVRRLCRALGATPLPRIGAPSAEECGHCDIVRVDEIGDTPVVVFEQEKEESAVSTILLRGATDNILDDLERAVDDGVNTIKALTKDNQLVAGAGATEIELARQMAEYADTCSGLEQYALHKFASALEIVPRALADNSGVKSTEVISKMYAEHQAGEKYAGFDIESNQASTCNVVEKGIMDLFITKYWGIKFATSACNTILNVDQIIMAKQAGGPKPPPEKKDWDED</sequence>
<dbReference type="GO" id="GO:0016887">
    <property type="term" value="F:ATP hydrolysis activity"/>
    <property type="evidence" value="ECO:0007669"/>
    <property type="project" value="InterPro"/>
</dbReference>
<dbReference type="GO" id="GO:0005524">
    <property type="term" value="F:ATP binding"/>
    <property type="evidence" value="ECO:0007669"/>
    <property type="project" value="UniProtKB-KW"/>
</dbReference>
<comment type="subcellular location">
    <subcellularLocation>
        <location evidence="1">Cytoplasm</location>
    </subcellularLocation>
</comment>
<dbReference type="SUPFAM" id="SSF48592">
    <property type="entry name" value="GroEL equatorial domain-like"/>
    <property type="match status" value="1"/>
</dbReference>
<evidence type="ECO:0000256" key="7">
    <source>
        <dbReference type="ARBA" id="ARBA00023186"/>
    </source>
</evidence>
<evidence type="ECO:0000313" key="10">
    <source>
        <dbReference type="EMBL" id="CAD5119196.1"/>
    </source>
</evidence>
<dbReference type="PANTHER" id="PTHR11353">
    <property type="entry name" value="CHAPERONIN"/>
    <property type="match status" value="1"/>
</dbReference>
<dbReference type="OrthoDB" id="1748577at2759"/>
<dbReference type="InterPro" id="IPR002423">
    <property type="entry name" value="Cpn60/GroEL/TCP-1"/>
</dbReference>
<evidence type="ECO:0000256" key="3">
    <source>
        <dbReference type="ARBA" id="ARBA00016981"/>
    </source>
</evidence>
<keyword evidence="7 9" id="KW-0143">Chaperone</keyword>
<dbReference type="FunFam" id="3.50.7.10:FF:000008">
    <property type="entry name" value="T-complex protein 1 subunit theta"/>
    <property type="match status" value="1"/>
</dbReference>
<evidence type="ECO:0000256" key="1">
    <source>
        <dbReference type="ARBA" id="ARBA00004496"/>
    </source>
</evidence>
<accession>A0A7I8VUI4</accession>
<dbReference type="GO" id="GO:0140662">
    <property type="term" value="F:ATP-dependent protein folding chaperone"/>
    <property type="evidence" value="ECO:0007669"/>
    <property type="project" value="InterPro"/>
</dbReference>
<dbReference type="GO" id="GO:0005737">
    <property type="term" value="C:cytoplasm"/>
    <property type="evidence" value="ECO:0007669"/>
    <property type="project" value="UniProtKB-SubCell"/>
</dbReference>
<dbReference type="AlphaFoldDB" id="A0A7I8VUI4"/>
<dbReference type="Proteomes" id="UP000549394">
    <property type="component" value="Unassembled WGS sequence"/>
</dbReference>
<evidence type="ECO:0000313" key="11">
    <source>
        <dbReference type="Proteomes" id="UP000549394"/>
    </source>
</evidence>
<dbReference type="CDD" id="cd03341">
    <property type="entry name" value="TCP1_theta"/>
    <property type="match status" value="1"/>
</dbReference>
<dbReference type="PRINTS" id="PR00304">
    <property type="entry name" value="TCOMPLEXTCP1"/>
</dbReference>
<gene>
    <name evidence="10" type="ORF">DGYR_LOCUS7471</name>
</gene>
<dbReference type="EMBL" id="CAJFCJ010000009">
    <property type="protein sequence ID" value="CAD5119196.1"/>
    <property type="molecule type" value="Genomic_DNA"/>
</dbReference>
<dbReference type="Gene3D" id="3.50.7.10">
    <property type="entry name" value="GroEL"/>
    <property type="match status" value="1"/>
</dbReference>
<protein>
    <recommendedName>
        <fullName evidence="3">T-complex protein 1 subunit theta</fullName>
    </recommendedName>
    <alternativeName>
        <fullName evidence="8">CCT-theta</fullName>
    </alternativeName>
</protein>
<dbReference type="NCBIfam" id="TIGR02346">
    <property type="entry name" value="chap_CCT_theta"/>
    <property type="match status" value="1"/>
</dbReference>
<proteinExistence type="inferred from homology"/>
<keyword evidence="4" id="KW-0963">Cytoplasm</keyword>
<dbReference type="SUPFAM" id="SSF52029">
    <property type="entry name" value="GroEL apical domain-like"/>
    <property type="match status" value="1"/>
</dbReference>
<evidence type="ECO:0000256" key="8">
    <source>
        <dbReference type="ARBA" id="ARBA00029602"/>
    </source>
</evidence>
<dbReference type="Pfam" id="PF00118">
    <property type="entry name" value="Cpn60_TCP1"/>
    <property type="match status" value="1"/>
</dbReference>
<keyword evidence="6 9" id="KW-0067">ATP-binding</keyword>
<keyword evidence="5 9" id="KW-0547">Nucleotide-binding</keyword>
<dbReference type="Gene3D" id="3.30.260.10">
    <property type="entry name" value="TCP-1-like chaperonin intermediate domain"/>
    <property type="match status" value="1"/>
</dbReference>